<dbReference type="AlphaFoldDB" id="A0A9W9VYF5"/>
<proteinExistence type="predicted"/>
<protein>
    <submittedName>
        <fullName evidence="1">Uncharacterized protein</fullName>
    </submittedName>
</protein>
<dbReference type="InterPro" id="IPR021858">
    <property type="entry name" value="Fun_TF"/>
</dbReference>
<reference evidence="1" key="1">
    <citation type="submission" date="2022-12" db="EMBL/GenBank/DDBJ databases">
        <authorList>
            <person name="Petersen C."/>
        </authorList>
    </citation>
    <scope>NUCLEOTIDE SEQUENCE</scope>
    <source>
        <strain evidence="1">IBT 29677</strain>
    </source>
</reference>
<dbReference type="EMBL" id="JAPZBU010000008">
    <property type="protein sequence ID" value="KAJ5391470.1"/>
    <property type="molecule type" value="Genomic_DNA"/>
</dbReference>
<dbReference type="RefSeq" id="XP_056487148.1">
    <property type="nucleotide sequence ID" value="XM_056631597.1"/>
</dbReference>
<dbReference type="OrthoDB" id="25818at2759"/>
<keyword evidence="2" id="KW-1185">Reference proteome</keyword>
<dbReference type="Pfam" id="PF11951">
    <property type="entry name" value="Fungal_trans_2"/>
    <property type="match status" value="1"/>
</dbReference>
<dbReference type="GeneID" id="81370577"/>
<dbReference type="Proteomes" id="UP001147747">
    <property type="component" value="Unassembled WGS sequence"/>
</dbReference>
<reference evidence="1" key="2">
    <citation type="journal article" date="2023" name="IMA Fungus">
        <title>Comparative genomic study of the Penicillium genus elucidates a diverse pangenome and 15 lateral gene transfer events.</title>
        <authorList>
            <person name="Petersen C."/>
            <person name="Sorensen T."/>
            <person name="Nielsen M.R."/>
            <person name="Sondergaard T.E."/>
            <person name="Sorensen J.L."/>
            <person name="Fitzpatrick D.A."/>
            <person name="Frisvad J.C."/>
            <person name="Nielsen K.L."/>
        </authorList>
    </citation>
    <scope>NUCLEOTIDE SEQUENCE</scope>
    <source>
        <strain evidence="1">IBT 29677</strain>
    </source>
</reference>
<organism evidence="1 2">
    <name type="scientific">Penicillium cosmopolitanum</name>
    <dbReference type="NCBI Taxonomy" id="1131564"/>
    <lineage>
        <taxon>Eukaryota</taxon>
        <taxon>Fungi</taxon>
        <taxon>Dikarya</taxon>
        <taxon>Ascomycota</taxon>
        <taxon>Pezizomycotina</taxon>
        <taxon>Eurotiomycetes</taxon>
        <taxon>Eurotiomycetidae</taxon>
        <taxon>Eurotiales</taxon>
        <taxon>Aspergillaceae</taxon>
        <taxon>Penicillium</taxon>
    </lineage>
</organism>
<evidence type="ECO:0000313" key="2">
    <source>
        <dbReference type="Proteomes" id="UP001147747"/>
    </source>
</evidence>
<sequence length="261" mass="29781">MSVCNQLRLSETLTAKDERAIFFLGNLAWSAFEIIELDIIRSFSDPKRLCVSSDLRRKIVALSTSKFEQVNGCPRELFLVVGNALEYAKAHQMENMDLFEYKELLMGVYLSINSWQLPDSNLPDDGSNWGAVYESFRHAFLLYTSRLLSPEQPAEVSIIRESVEAVLDAVSEIPSSLIDLAIFPLFIAGTDTLSLHSRHYILLRLDAIRSIAGFSNDLPKMLLHKVWESRANQPKWDSRNILWTSFTDTKARESQDDYLII</sequence>
<accession>A0A9W9VYF5</accession>
<name>A0A9W9VYF5_9EURO</name>
<evidence type="ECO:0000313" key="1">
    <source>
        <dbReference type="EMBL" id="KAJ5391470.1"/>
    </source>
</evidence>
<gene>
    <name evidence="1" type="ORF">N7509_006960</name>
</gene>
<comment type="caution">
    <text evidence="1">The sequence shown here is derived from an EMBL/GenBank/DDBJ whole genome shotgun (WGS) entry which is preliminary data.</text>
</comment>